<feature type="compositionally biased region" description="Polar residues" evidence="2">
    <location>
        <begin position="16"/>
        <end position="25"/>
    </location>
</feature>
<organism evidence="3 4">
    <name type="scientific">Brevibacterium siliguriense</name>
    <dbReference type="NCBI Taxonomy" id="1136497"/>
    <lineage>
        <taxon>Bacteria</taxon>
        <taxon>Bacillati</taxon>
        <taxon>Actinomycetota</taxon>
        <taxon>Actinomycetes</taxon>
        <taxon>Micrococcales</taxon>
        <taxon>Brevibacteriaceae</taxon>
        <taxon>Brevibacterium</taxon>
    </lineage>
</organism>
<reference evidence="4" key="1">
    <citation type="submission" date="2016-10" db="EMBL/GenBank/DDBJ databases">
        <authorList>
            <person name="Varghese N."/>
            <person name="Submissions S."/>
        </authorList>
    </citation>
    <scope>NUCLEOTIDE SEQUENCE [LARGE SCALE GENOMIC DNA]</scope>
    <source>
        <strain evidence="4">DSM 23676</strain>
    </source>
</reference>
<feature type="region of interest" description="Disordered" evidence="2">
    <location>
        <begin position="1"/>
        <end position="33"/>
    </location>
</feature>
<name>A0A1H1QN30_9MICO</name>
<dbReference type="Proteomes" id="UP000199597">
    <property type="component" value="Chromosome I"/>
</dbReference>
<feature type="compositionally biased region" description="Polar residues" evidence="2">
    <location>
        <begin position="125"/>
        <end position="139"/>
    </location>
</feature>
<proteinExistence type="predicted"/>
<evidence type="ECO:0000313" key="3">
    <source>
        <dbReference type="EMBL" id="SDS24753.1"/>
    </source>
</evidence>
<evidence type="ECO:0000256" key="1">
    <source>
        <dbReference type="SAM" id="Coils"/>
    </source>
</evidence>
<keyword evidence="1" id="KW-0175">Coiled coil</keyword>
<sequence length="139" mass="15171">MEPADAAGPHDPITENMYTGSQNSFPGDLIDSSDLSKADREQITQLINALARLREVERALSEASRRYMELSEQDMRALHYLIAAIAGHTPSKSPRRRRSRHERPWDAPSPGASMPPPTSPAENAMPSSASSTACPKSCL</sequence>
<dbReference type="EMBL" id="LT629766">
    <property type="protein sequence ID" value="SDS24753.1"/>
    <property type="molecule type" value="Genomic_DNA"/>
</dbReference>
<dbReference type="AlphaFoldDB" id="A0A1H1QN30"/>
<feature type="coiled-coil region" evidence="1">
    <location>
        <begin position="46"/>
        <end position="73"/>
    </location>
</feature>
<evidence type="ECO:0000256" key="2">
    <source>
        <dbReference type="SAM" id="MobiDB-lite"/>
    </source>
</evidence>
<dbReference type="STRING" id="1136497.SAMN04489752_1293"/>
<evidence type="ECO:0000313" key="4">
    <source>
        <dbReference type="Proteomes" id="UP000199597"/>
    </source>
</evidence>
<keyword evidence="4" id="KW-1185">Reference proteome</keyword>
<gene>
    <name evidence="3" type="ORF">SAMN04489752_1293</name>
</gene>
<protein>
    <submittedName>
        <fullName evidence="3">Uncharacterized protein</fullName>
    </submittedName>
</protein>
<feature type="region of interest" description="Disordered" evidence="2">
    <location>
        <begin position="87"/>
        <end position="139"/>
    </location>
</feature>
<accession>A0A1H1QN30</accession>